<accession>A0A9X9F6C1</accession>
<comment type="caution">
    <text evidence="1">The sequence shown here is derived from an EMBL/GenBank/DDBJ whole genome shotgun (WGS) entry which is preliminary data.</text>
</comment>
<feature type="non-terminal residue" evidence="1">
    <location>
        <position position="128"/>
    </location>
</feature>
<dbReference type="EMBL" id="SZOH01000857">
    <property type="protein sequence ID" value="TKJ03439.1"/>
    <property type="molecule type" value="Genomic_DNA"/>
</dbReference>
<organism evidence="1 2">
    <name type="scientific">Bacillus cereus</name>
    <dbReference type="NCBI Taxonomy" id="1396"/>
    <lineage>
        <taxon>Bacteria</taxon>
        <taxon>Bacillati</taxon>
        <taxon>Bacillota</taxon>
        <taxon>Bacilli</taxon>
        <taxon>Bacillales</taxon>
        <taxon>Bacillaceae</taxon>
        <taxon>Bacillus</taxon>
        <taxon>Bacillus cereus group</taxon>
    </lineage>
</organism>
<sequence length="128" mass="14922">TEKGDSARGARYNSALRYLDTQENECLIVVVSEDGYINLIPHLKPKISRQCIDILIKDLQQVNESEHLDIKSFNQIMHDLKRLAFYLIQEDCDKINELRKTIESKMNPKTIRIVYSDFTPNAEMNNSY</sequence>
<evidence type="ECO:0000313" key="1">
    <source>
        <dbReference type="EMBL" id="TKJ03439.1"/>
    </source>
</evidence>
<gene>
    <name evidence="1" type="ORF">FC695_14065</name>
</gene>
<protein>
    <submittedName>
        <fullName evidence="1">Uncharacterized protein</fullName>
    </submittedName>
</protein>
<proteinExistence type="predicted"/>
<dbReference type="Proteomes" id="UP000308444">
    <property type="component" value="Unassembled WGS sequence"/>
</dbReference>
<evidence type="ECO:0000313" key="2">
    <source>
        <dbReference type="Proteomes" id="UP000308444"/>
    </source>
</evidence>
<reference evidence="1 2" key="1">
    <citation type="journal article" date="2019" name="Environ. Microbiol.">
        <title>An active ?-lactamase is a part of an orchestrated cell wall stress resistance network of Bacillus subtilis and related rhizosphere species.</title>
        <authorList>
            <person name="Bucher T."/>
            <person name="Keren-Paz A."/>
            <person name="Hausser J."/>
            <person name="Olender T."/>
            <person name="Cytryn E."/>
            <person name="Kolodkin-Gal I."/>
        </authorList>
    </citation>
    <scope>NUCLEOTIDE SEQUENCE [LARGE SCALE GENOMIC DNA]</scope>
    <source>
        <strain evidence="1 2">I32</strain>
    </source>
</reference>
<dbReference type="AlphaFoldDB" id="A0A9X9F6C1"/>
<feature type="non-terminal residue" evidence="1">
    <location>
        <position position="1"/>
    </location>
</feature>
<name>A0A9X9F6C1_BACCE</name>